<comment type="caution">
    <text evidence="2">The sequence shown here is derived from an EMBL/GenBank/DDBJ whole genome shotgun (WGS) entry which is preliminary data.</text>
</comment>
<evidence type="ECO:0000313" key="2">
    <source>
        <dbReference type="EMBL" id="MFC4231248.1"/>
    </source>
</evidence>
<feature type="chain" id="PRO_5046045347" evidence="1">
    <location>
        <begin position="19"/>
        <end position="264"/>
    </location>
</feature>
<reference evidence="3" key="1">
    <citation type="journal article" date="2019" name="Int. J. Syst. Evol. Microbiol.">
        <title>The Global Catalogue of Microorganisms (GCM) 10K type strain sequencing project: providing services to taxonomists for standard genome sequencing and annotation.</title>
        <authorList>
            <consortium name="The Broad Institute Genomics Platform"/>
            <consortium name="The Broad Institute Genome Sequencing Center for Infectious Disease"/>
            <person name="Wu L."/>
            <person name="Ma J."/>
        </authorList>
    </citation>
    <scope>NUCLEOTIDE SEQUENCE [LARGE SCALE GENOMIC DNA]</scope>
    <source>
        <strain evidence="3">CECT 8010</strain>
    </source>
</reference>
<dbReference type="PROSITE" id="PS51257">
    <property type="entry name" value="PROKAR_LIPOPROTEIN"/>
    <property type="match status" value="1"/>
</dbReference>
<evidence type="ECO:0000313" key="3">
    <source>
        <dbReference type="Proteomes" id="UP001595906"/>
    </source>
</evidence>
<accession>A0ABV8PVQ8</accession>
<protein>
    <submittedName>
        <fullName evidence="2">DUF4249 domain-containing protein</fullName>
    </submittedName>
</protein>
<dbReference type="Proteomes" id="UP001595906">
    <property type="component" value="Unassembled WGS sequence"/>
</dbReference>
<evidence type="ECO:0000256" key="1">
    <source>
        <dbReference type="SAM" id="SignalP"/>
    </source>
</evidence>
<keyword evidence="1" id="KW-0732">Signal</keyword>
<keyword evidence="3" id="KW-1185">Reference proteome</keyword>
<proteinExistence type="predicted"/>
<dbReference type="Pfam" id="PF14054">
    <property type="entry name" value="DUF4249"/>
    <property type="match status" value="1"/>
</dbReference>
<organism evidence="2 3">
    <name type="scientific">Parasediminibacterium paludis</name>
    <dbReference type="NCBI Taxonomy" id="908966"/>
    <lineage>
        <taxon>Bacteria</taxon>
        <taxon>Pseudomonadati</taxon>
        <taxon>Bacteroidota</taxon>
        <taxon>Chitinophagia</taxon>
        <taxon>Chitinophagales</taxon>
        <taxon>Chitinophagaceae</taxon>
        <taxon>Parasediminibacterium</taxon>
    </lineage>
</organism>
<feature type="signal peptide" evidence="1">
    <location>
        <begin position="1"/>
        <end position="18"/>
    </location>
</feature>
<dbReference type="EMBL" id="JBHSDC010000003">
    <property type="protein sequence ID" value="MFC4231248.1"/>
    <property type="molecule type" value="Genomic_DNA"/>
</dbReference>
<name>A0ABV8PVQ8_9BACT</name>
<dbReference type="RefSeq" id="WP_379012635.1">
    <property type="nucleotide sequence ID" value="NZ_JBHSDC010000003.1"/>
</dbReference>
<sequence>MQQSIKKYSLLIALTAFAACTKVIDINLNDAAPQLVIQGNVTNQAGITTVSISKSVNYSQDNVFPTVSGAVVTIKDSTTGITTPLAEITPGIYQTATIVGTPGHIYLLNVLVNGATYKASSTMPSPVTLDSITFQVNSGFGQTLINPMPNFQDPAGINNNYQFIQTINSKITKKIFVFDDRLSDGRYISRQLFNDSAYIQPKDTVQLEMRCIDKNVYEYFKQLSGLDPTNGQPTAPTNPVSNISGGVLGYFSAQTTQKKKAIVP</sequence>
<dbReference type="InterPro" id="IPR025345">
    <property type="entry name" value="DUF4249"/>
</dbReference>
<gene>
    <name evidence="2" type="ORF">ACFOW1_05060</name>
</gene>